<keyword evidence="7 10" id="KW-0472">Membrane</keyword>
<evidence type="ECO:0000256" key="11">
    <source>
        <dbReference type="PIRNR" id="PIRNR002869"/>
    </source>
</evidence>
<feature type="transmembrane region" description="Helical" evidence="10">
    <location>
        <begin position="223"/>
        <end position="245"/>
    </location>
</feature>
<keyword evidence="2 10" id="KW-1003">Cell membrane</keyword>
<dbReference type="HOGENOM" id="CLU_006797_5_3_6"/>
<dbReference type="PRINTS" id="PR01806">
    <property type="entry name" value="VIRFACTRMVIN"/>
</dbReference>
<evidence type="ECO:0000256" key="7">
    <source>
        <dbReference type="ARBA" id="ARBA00023136"/>
    </source>
</evidence>
<keyword evidence="4 10" id="KW-0133">Cell shape</keyword>
<feature type="transmembrane region" description="Helical" evidence="10">
    <location>
        <begin position="304"/>
        <end position="325"/>
    </location>
</feature>
<gene>
    <name evidence="10" type="primary">murJ</name>
    <name evidence="12" type="ORF">YC6258_05402</name>
</gene>
<feature type="transmembrane region" description="Helical" evidence="10">
    <location>
        <begin position="432"/>
        <end position="453"/>
    </location>
</feature>
<evidence type="ECO:0000256" key="5">
    <source>
        <dbReference type="ARBA" id="ARBA00022984"/>
    </source>
</evidence>
<comment type="function">
    <text evidence="8 10 11">Involved in peptidoglycan biosynthesis. Transports lipid-linked peptidoglycan precursors from the inner to the outer leaflet of the cytoplasmic membrane.</text>
</comment>
<feature type="transmembrane region" description="Helical" evidence="10">
    <location>
        <begin position="345"/>
        <end position="365"/>
    </location>
</feature>
<evidence type="ECO:0000256" key="8">
    <source>
        <dbReference type="ARBA" id="ARBA00060041"/>
    </source>
</evidence>
<dbReference type="InterPro" id="IPR051050">
    <property type="entry name" value="Lipid_II_flippase_MurJ/MviN"/>
</dbReference>
<reference evidence="12 13" key="1">
    <citation type="submission" date="2014-01" db="EMBL/GenBank/DDBJ databases">
        <title>Full genme sequencing of cellulolytic bacterium Gynuella sunshinyii YC6258T gen. nov., sp. nov.</title>
        <authorList>
            <person name="Khan H."/>
            <person name="Chung E.J."/>
            <person name="Chung Y.R."/>
        </authorList>
    </citation>
    <scope>NUCLEOTIDE SEQUENCE [LARGE SCALE GENOMIC DNA]</scope>
    <source>
        <strain evidence="12 13">YC6258</strain>
    </source>
</reference>
<comment type="similarity">
    <text evidence="9 10 11">Belongs to the MurJ/MviN family.</text>
</comment>
<name>A0A0C5VS04_9GAMM</name>
<feature type="transmembrane region" description="Helical" evidence="10">
    <location>
        <begin position="265"/>
        <end position="283"/>
    </location>
</feature>
<dbReference type="KEGG" id="gsn:YC6258_05402"/>
<dbReference type="AlphaFoldDB" id="A0A0C5VS04"/>
<evidence type="ECO:0000256" key="10">
    <source>
        <dbReference type="HAMAP-Rule" id="MF_02078"/>
    </source>
</evidence>
<feature type="transmembrane region" description="Helical" evidence="10">
    <location>
        <begin position="80"/>
        <end position="108"/>
    </location>
</feature>
<evidence type="ECO:0000256" key="4">
    <source>
        <dbReference type="ARBA" id="ARBA00022960"/>
    </source>
</evidence>
<dbReference type="GO" id="GO:0015648">
    <property type="term" value="F:lipid-linked peptidoglycan transporter activity"/>
    <property type="evidence" value="ECO:0007669"/>
    <property type="project" value="UniProtKB-UniRule"/>
</dbReference>
<evidence type="ECO:0000256" key="2">
    <source>
        <dbReference type="ARBA" id="ARBA00022475"/>
    </source>
</evidence>
<keyword evidence="13" id="KW-1185">Reference proteome</keyword>
<feature type="transmembrane region" description="Helical" evidence="10">
    <location>
        <begin position="377"/>
        <end position="395"/>
    </location>
</feature>
<dbReference type="STRING" id="1445510.YC6258_05402"/>
<dbReference type="PANTHER" id="PTHR47019:SF1">
    <property type="entry name" value="LIPID II FLIPPASE MURJ"/>
    <property type="match status" value="1"/>
</dbReference>
<evidence type="ECO:0000313" key="13">
    <source>
        <dbReference type="Proteomes" id="UP000032266"/>
    </source>
</evidence>
<dbReference type="PIRSF" id="PIRSF002869">
    <property type="entry name" value="MviN"/>
    <property type="match status" value="1"/>
</dbReference>
<dbReference type="CDD" id="cd13123">
    <property type="entry name" value="MATE_MurJ_like"/>
    <property type="match status" value="1"/>
</dbReference>
<keyword evidence="10 11" id="KW-0961">Cell wall biogenesis/degradation</keyword>
<dbReference type="UniPathway" id="UPA00219"/>
<evidence type="ECO:0000256" key="9">
    <source>
        <dbReference type="ARBA" id="ARBA00061532"/>
    </source>
</evidence>
<dbReference type="NCBIfam" id="TIGR01695">
    <property type="entry name" value="murJ_mviN"/>
    <property type="match status" value="1"/>
</dbReference>
<accession>A0A0C5VS04</accession>
<dbReference type="GO" id="GO:0005886">
    <property type="term" value="C:plasma membrane"/>
    <property type="evidence" value="ECO:0007669"/>
    <property type="project" value="UniProtKB-SubCell"/>
</dbReference>
<evidence type="ECO:0000256" key="3">
    <source>
        <dbReference type="ARBA" id="ARBA00022692"/>
    </source>
</evidence>
<keyword evidence="6 10" id="KW-1133">Transmembrane helix</keyword>
<feature type="transmembrane region" description="Helical" evidence="10">
    <location>
        <begin position="465"/>
        <end position="490"/>
    </location>
</feature>
<comment type="pathway">
    <text evidence="10">Cell wall biogenesis; peptidoglycan biosynthesis.</text>
</comment>
<comment type="subcellular location">
    <subcellularLocation>
        <location evidence="10">Cell inner membrane</location>
        <topology evidence="10">Multi-pass membrane protein</topology>
    </subcellularLocation>
    <subcellularLocation>
        <location evidence="1">Cell membrane</location>
        <topology evidence="1">Multi-pass membrane protein</topology>
    </subcellularLocation>
</comment>
<dbReference type="GO" id="GO:0008360">
    <property type="term" value="P:regulation of cell shape"/>
    <property type="evidence" value="ECO:0007669"/>
    <property type="project" value="UniProtKB-UniRule"/>
</dbReference>
<feature type="transmembrane region" description="Helical" evidence="10">
    <location>
        <begin position="152"/>
        <end position="173"/>
    </location>
</feature>
<dbReference type="InterPro" id="IPR004268">
    <property type="entry name" value="MurJ"/>
</dbReference>
<keyword evidence="3 10" id="KW-0812">Transmembrane</keyword>
<dbReference type="GO" id="GO:0034204">
    <property type="term" value="P:lipid translocation"/>
    <property type="evidence" value="ECO:0007669"/>
    <property type="project" value="TreeGrafter"/>
</dbReference>
<dbReference type="EMBL" id="CP007142">
    <property type="protein sequence ID" value="AJQ97432.1"/>
    <property type="molecule type" value="Genomic_DNA"/>
</dbReference>
<keyword evidence="10 11" id="KW-0813">Transport</keyword>
<dbReference type="GO" id="GO:0071555">
    <property type="term" value="P:cell wall organization"/>
    <property type="evidence" value="ECO:0007669"/>
    <property type="project" value="UniProtKB-UniRule"/>
</dbReference>
<feature type="transmembrane region" description="Helical" evidence="10">
    <location>
        <begin position="15"/>
        <end position="34"/>
    </location>
</feature>
<dbReference type="PANTHER" id="PTHR47019">
    <property type="entry name" value="LIPID II FLIPPASE MURJ"/>
    <property type="match status" value="1"/>
</dbReference>
<keyword evidence="5 10" id="KW-0573">Peptidoglycan synthesis</keyword>
<feature type="transmembrane region" description="Helical" evidence="10">
    <location>
        <begin position="179"/>
        <end position="202"/>
    </location>
</feature>
<keyword evidence="10" id="KW-0997">Cell inner membrane</keyword>
<evidence type="ECO:0000256" key="6">
    <source>
        <dbReference type="ARBA" id="ARBA00022989"/>
    </source>
</evidence>
<protein>
    <recommendedName>
        <fullName evidence="10">Probable lipid II flippase MurJ</fullName>
    </recommendedName>
</protein>
<sequence length="499" mass="55272">MGTLSSRVLGLVRDVVIGHIFGAGGQVDAFLIAFKIPNFLRRLFAEGAFSQAFIPVLAEVKKESGLSGVRDLMAHISAWLGLWLLLVTTLLIVLAPYVAIIFAPGFWYHGDLVKLAQTTATIRLVSPYLFFISMTALCGAVLNTYGNFAIPAFTPVLLNVCLIFFAVFGSSWFEPPIQSLAIAVLVAGLAQLLFQQPSLYRLNVFVRPKLSFQHDGVRKVARLMVPALLGVSVSQINLLLDTVLASLLVDGSVSWLYYSDRLSELPLGVIGIAIATVVLPVLSNTHMAQDSDQFRATLGWAIKLVVFLGLPASAALFYLSEPLIATIFYHGEMDFHSVEMSSLSLRAYSLGLLAFMLIKVLAPGFYSRQEMKTPVKIAIWSMILNMVFNLMLVYWLKHVGLALATALSAWFNAGALYWFLRRDMKFYVGRDIRAFLLRVLLACAVMIGFLYLLLPAPLFWQTQSIYARVYAVSGMVCVGICVYFAAVWAFGIRFHHLKR</sequence>
<proteinExistence type="inferred from homology"/>
<dbReference type="GO" id="GO:0009252">
    <property type="term" value="P:peptidoglycan biosynthetic process"/>
    <property type="evidence" value="ECO:0007669"/>
    <property type="project" value="UniProtKB-UniRule"/>
</dbReference>
<dbReference type="Pfam" id="PF03023">
    <property type="entry name" value="MurJ"/>
    <property type="match status" value="1"/>
</dbReference>
<dbReference type="PATRIC" id="fig|1445510.3.peg.5363"/>
<dbReference type="Proteomes" id="UP000032266">
    <property type="component" value="Chromosome"/>
</dbReference>
<organism evidence="12 13">
    <name type="scientific">Gynuella sunshinyii YC6258</name>
    <dbReference type="NCBI Taxonomy" id="1445510"/>
    <lineage>
        <taxon>Bacteria</taxon>
        <taxon>Pseudomonadati</taxon>
        <taxon>Pseudomonadota</taxon>
        <taxon>Gammaproteobacteria</taxon>
        <taxon>Oceanospirillales</taxon>
        <taxon>Saccharospirillaceae</taxon>
        <taxon>Gynuella</taxon>
    </lineage>
</organism>
<evidence type="ECO:0000256" key="1">
    <source>
        <dbReference type="ARBA" id="ARBA00004651"/>
    </source>
</evidence>
<feature type="transmembrane region" description="Helical" evidence="10">
    <location>
        <begin position="401"/>
        <end position="420"/>
    </location>
</feature>
<feature type="transmembrane region" description="Helical" evidence="10">
    <location>
        <begin position="128"/>
        <end position="145"/>
    </location>
</feature>
<evidence type="ECO:0000313" key="12">
    <source>
        <dbReference type="EMBL" id="AJQ97432.1"/>
    </source>
</evidence>
<dbReference type="HAMAP" id="MF_02078">
    <property type="entry name" value="MurJ_MviN"/>
    <property type="match status" value="1"/>
</dbReference>